<dbReference type="RefSeq" id="WP_232736435.1">
    <property type="nucleotide sequence ID" value="NZ_CP076459.1"/>
</dbReference>
<gene>
    <name evidence="1" type="ORF">KOY49_01580</name>
</gene>
<evidence type="ECO:0000313" key="1">
    <source>
        <dbReference type="EMBL" id="QWQ31685.1"/>
    </source>
</evidence>
<dbReference type="Proteomes" id="UP000677117">
    <property type="component" value="Chromosome"/>
</dbReference>
<sequence length="86" mass="9922">MKEKLGFNINKPLKSLLLAADSELGRINSAIVAIRENLLSREASVFLISGNQQYEEILKQTDERQKDGDCKPLSTTEWRKFWQQQI</sequence>
<dbReference type="KEGG" id="mvl:KOY49_01580"/>
<name>A0A8F1MAT9_9BACT</name>
<organism evidence="1 2">
    <name type="scientific">Candidatus Minimicrobia vallesae</name>
    <dbReference type="NCBI Taxonomy" id="2841264"/>
    <lineage>
        <taxon>Bacteria</taxon>
        <taxon>Candidatus Saccharimonadota</taxon>
        <taxon>Candidatus Saccharimonadota incertae sedis</taxon>
        <taxon>Candidatus Minimicrobia</taxon>
    </lineage>
</organism>
<dbReference type="EMBL" id="CP076459">
    <property type="protein sequence ID" value="QWQ31685.1"/>
    <property type="molecule type" value="Genomic_DNA"/>
</dbReference>
<protein>
    <submittedName>
        <fullName evidence="1">Uncharacterized protein</fullName>
    </submittedName>
</protein>
<keyword evidence="2" id="KW-1185">Reference proteome</keyword>
<accession>A0A8F1MAT9</accession>
<dbReference type="AlphaFoldDB" id="A0A8F1MAT9"/>
<proteinExistence type="predicted"/>
<reference evidence="1" key="1">
    <citation type="submission" date="2021-06" db="EMBL/GenBank/DDBJ databases">
        <title>An adapted protocol for Saccharibacteria cultivation: two new species join this phylum of Candidate Phyla Radiations.</title>
        <authorList>
            <person name="Ibrahim A."/>
            <person name="Maatouk M."/>
            <person name="Raoult D."/>
            <person name="Bittar F."/>
        </authorList>
    </citation>
    <scope>NUCLEOTIDE SEQUENCE</scope>
    <source>
        <strain evidence="1">IHU2</strain>
    </source>
</reference>
<evidence type="ECO:0000313" key="2">
    <source>
        <dbReference type="Proteomes" id="UP000677117"/>
    </source>
</evidence>